<gene>
    <name evidence="2" type="ORF">RND81_06G019000</name>
</gene>
<dbReference type="PANTHER" id="PTHR35463">
    <property type="entry name" value="TRANSMEMBRANE PROTEIN"/>
    <property type="match status" value="1"/>
</dbReference>
<feature type="signal peptide" evidence="1">
    <location>
        <begin position="1"/>
        <end position="26"/>
    </location>
</feature>
<comment type="caution">
    <text evidence="2">The sequence shown here is derived from an EMBL/GenBank/DDBJ whole genome shotgun (WGS) entry which is preliminary data.</text>
</comment>
<name>A0AAW1K7U6_SAPOF</name>
<dbReference type="PANTHER" id="PTHR35463:SF10">
    <property type="entry name" value="TRANSMEMBRANE PROTEIN"/>
    <property type="match status" value="1"/>
</dbReference>
<feature type="chain" id="PRO_5043587198" evidence="1">
    <location>
        <begin position="27"/>
        <end position="141"/>
    </location>
</feature>
<protein>
    <submittedName>
        <fullName evidence="2">Uncharacterized protein</fullName>
    </submittedName>
</protein>
<keyword evidence="3" id="KW-1185">Reference proteome</keyword>
<dbReference type="EMBL" id="JBDFQZ010000006">
    <property type="protein sequence ID" value="KAK9713315.1"/>
    <property type="molecule type" value="Genomic_DNA"/>
</dbReference>
<evidence type="ECO:0000313" key="3">
    <source>
        <dbReference type="Proteomes" id="UP001443914"/>
    </source>
</evidence>
<dbReference type="Proteomes" id="UP001443914">
    <property type="component" value="Unassembled WGS sequence"/>
</dbReference>
<dbReference type="AlphaFoldDB" id="A0AAW1K7U6"/>
<evidence type="ECO:0000256" key="1">
    <source>
        <dbReference type="SAM" id="SignalP"/>
    </source>
</evidence>
<evidence type="ECO:0000313" key="2">
    <source>
        <dbReference type="EMBL" id="KAK9713315.1"/>
    </source>
</evidence>
<sequence>MKLFTTRLFILFFILFSSTILLKVVGNEGRNGENNRVAKSVSKSWAKIKSILHAAQMKYYPPNLDFRSQGKITENAYEGSRSSTAEKVNKRVKLAVEKSLEDGEMTMEETAQTAAKLMGEAMHKAKDKVEHKITKRKEDEL</sequence>
<reference evidence="2" key="1">
    <citation type="submission" date="2024-03" db="EMBL/GenBank/DDBJ databases">
        <title>WGS assembly of Saponaria officinalis var. Norfolk2.</title>
        <authorList>
            <person name="Jenkins J."/>
            <person name="Shu S."/>
            <person name="Grimwood J."/>
            <person name="Barry K."/>
            <person name="Goodstein D."/>
            <person name="Schmutz J."/>
            <person name="Leebens-Mack J."/>
            <person name="Osbourn A."/>
        </authorList>
    </citation>
    <scope>NUCLEOTIDE SEQUENCE [LARGE SCALE GENOMIC DNA]</scope>
    <source>
        <strain evidence="2">JIC</strain>
    </source>
</reference>
<accession>A0AAW1K7U6</accession>
<keyword evidence="1" id="KW-0732">Signal</keyword>
<organism evidence="2 3">
    <name type="scientific">Saponaria officinalis</name>
    <name type="common">Common soapwort</name>
    <name type="synonym">Lychnis saponaria</name>
    <dbReference type="NCBI Taxonomy" id="3572"/>
    <lineage>
        <taxon>Eukaryota</taxon>
        <taxon>Viridiplantae</taxon>
        <taxon>Streptophyta</taxon>
        <taxon>Embryophyta</taxon>
        <taxon>Tracheophyta</taxon>
        <taxon>Spermatophyta</taxon>
        <taxon>Magnoliopsida</taxon>
        <taxon>eudicotyledons</taxon>
        <taxon>Gunneridae</taxon>
        <taxon>Pentapetalae</taxon>
        <taxon>Caryophyllales</taxon>
        <taxon>Caryophyllaceae</taxon>
        <taxon>Caryophylleae</taxon>
        <taxon>Saponaria</taxon>
    </lineage>
</organism>
<proteinExistence type="predicted"/>